<dbReference type="Pfam" id="PF00098">
    <property type="entry name" value="zf-CCHC"/>
    <property type="match status" value="5"/>
</dbReference>
<dbReference type="GO" id="GO:0008270">
    <property type="term" value="F:zinc ion binding"/>
    <property type="evidence" value="ECO:0007669"/>
    <property type="project" value="UniProtKB-KW"/>
</dbReference>
<keyword evidence="1" id="KW-0863">Zinc-finger</keyword>
<dbReference type="STRING" id="109376.A0A0D3A718"/>
<feature type="domain" description="CCHC-type" evidence="3">
    <location>
        <begin position="136"/>
        <end position="151"/>
    </location>
</feature>
<feature type="domain" description="CCHC-type" evidence="3">
    <location>
        <begin position="105"/>
        <end position="119"/>
    </location>
</feature>
<dbReference type="GO" id="GO:0005634">
    <property type="term" value="C:nucleus"/>
    <property type="evidence" value="ECO:0007669"/>
    <property type="project" value="EnsemblPlants"/>
</dbReference>
<feature type="domain" description="CCHC-type" evidence="3">
    <location>
        <begin position="73"/>
        <end position="87"/>
    </location>
</feature>
<organism evidence="4 5">
    <name type="scientific">Brassica oleracea var. oleracea</name>
    <dbReference type="NCBI Taxonomy" id="109376"/>
    <lineage>
        <taxon>Eukaryota</taxon>
        <taxon>Viridiplantae</taxon>
        <taxon>Streptophyta</taxon>
        <taxon>Embryophyta</taxon>
        <taxon>Tracheophyta</taxon>
        <taxon>Spermatophyta</taxon>
        <taxon>Magnoliopsida</taxon>
        <taxon>eudicotyledons</taxon>
        <taxon>Gunneridae</taxon>
        <taxon>Pentapetalae</taxon>
        <taxon>rosids</taxon>
        <taxon>malvids</taxon>
        <taxon>Brassicales</taxon>
        <taxon>Brassicaceae</taxon>
        <taxon>Brassiceae</taxon>
        <taxon>Brassica</taxon>
    </lineage>
</organism>
<dbReference type="Proteomes" id="UP000032141">
    <property type="component" value="Chromosome C1"/>
</dbReference>
<dbReference type="HOGENOM" id="CLU_089169_3_0_1"/>
<dbReference type="Gramene" id="Bo1g050680.1">
    <property type="protein sequence ID" value="Bo1g050680.1"/>
    <property type="gene ID" value="Bo1g050680"/>
</dbReference>
<dbReference type="GO" id="GO:0009826">
    <property type="term" value="P:unidimensional cell growth"/>
    <property type="evidence" value="ECO:0007669"/>
    <property type="project" value="EnsemblPlants"/>
</dbReference>
<dbReference type="SMART" id="SM00343">
    <property type="entry name" value="ZnF_C2HC"/>
    <property type="match status" value="5"/>
</dbReference>
<keyword evidence="1" id="KW-0862">Zinc</keyword>
<dbReference type="PROSITE" id="PS50158">
    <property type="entry name" value="ZF_CCHC"/>
    <property type="match status" value="4"/>
</dbReference>
<sequence>MKKPIYCLSLLLLSHSIFSPDDGGDELFVHQPFSLYNSIALLEPVEYAIAIGNDGKTKAVDVIAPGGGGGVECYNCREVGHMAKDCRGGSGGNRYGGRGYGGEGCYTCGDVGHFARDCRANGGGYVGGGGGGGNTCYTCGGVGHMARVCTSKRQSGGGGGGGGGACYECGGIGHLARDFDRRGRGGGGGGGGKCFTCGEEGHFARNCSSFA</sequence>
<dbReference type="GO" id="GO:0005737">
    <property type="term" value="C:cytoplasm"/>
    <property type="evidence" value="ECO:0007669"/>
    <property type="project" value="EnsemblPlants"/>
</dbReference>
<keyword evidence="5" id="KW-1185">Reference proteome</keyword>
<dbReference type="InterPro" id="IPR001878">
    <property type="entry name" value="Znf_CCHC"/>
</dbReference>
<evidence type="ECO:0000256" key="1">
    <source>
        <dbReference type="PROSITE-ProRule" id="PRU00047"/>
    </source>
</evidence>
<feature type="domain" description="CCHC-type" evidence="3">
    <location>
        <begin position="193"/>
        <end position="207"/>
    </location>
</feature>
<dbReference type="eggNOG" id="KOG3070">
    <property type="taxonomic scope" value="Eukaryota"/>
</dbReference>
<protein>
    <recommendedName>
        <fullName evidence="3">CCHC-type domain-containing protein</fullName>
    </recommendedName>
</protein>
<reference evidence="4" key="2">
    <citation type="submission" date="2015-03" db="UniProtKB">
        <authorList>
            <consortium name="EnsemblPlants"/>
        </authorList>
    </citation>
    <scope>IDENTIFICATION</scope>
</reference>
<proteinExistence type="predicted"/>
<dbReference type="GO" id="GO:0140691">
    <property type="term" value="F:RNA folding chaperone"/>
    <property type="evidence" value="ECO:0007669"/>
    <property type="project" value="EnsemblPlants"/>
</dbReference>
<keyword evidence="2" id="KW-0732">Signal</keyword>
<dbReference type="AlphaFoldDB" id="A0A0D3A718"/>
<evidence type="ECO:0000259" key="3">
    <source>
        <dbReference type="PROSITE" id="PS50158"/>
    </source>
</evidence>
<evidence type="ECO:0000256" key="2">
    <source>
        <dbReference type="SAM" id="SignalP"/>
    </source>
</evidence>
<dbReference type="OMA" id="EHKQCYN"/>
<name>A0A0D3A718_BRAOL</name>
<dbReference type="Gene3D" id="4.10.60.10">
    <property type="entry name" value="Zinc finger, CCHC-type"/>
    <property type="match status" value="4"/>
</dbReference>
<dbReference type="GO" id="GO:0009631">
    <property type="term" value="P:cold acclimation"/>
    <property type="evidence" value="ECO:0007669"/>
    <property type="project" value="EnsemblPlants"/>
</dbReference>
<feature type="chain" id="PRO_5002268194" description="CCHC-type domain-containing protein" evidence="2">
    <location>
        <begin position="24"/>
        <end position="211"/>
    </location>
</feature>
<evidence type="ECO:0000313" key="4">
    <source>
        <dbReference type="EnsemblPlants" id="Bo1g050680.1"/>
    </source>
</evidence>
<dbReference type="PANTHER" id="PTHR46565:SF20">
    <property type="entry name" value="COLD SHOCK DOMAIN-CONTAINING PROTEIN 4"/>
    <property type="match status" value="1"/>
</dbReference>
<evidence type="ECO:0000313" key="5">
    <source>
        <dbReference type="Proteomes" id="UP000032141"/>
    </source>
</evidence>
<reference evidence="4 5" key="1">
    <citation type="journal article" date="2014" name="Genome Biol.">
        <title>Transcriptome and methylome profiling reveals relics of genome dominance in the mesopolyploid Brassica oleracea.</title>
        <authorList>
            <person name="Parkin I.A."/>
            <person name="Koh C."/>
            <person name="Tang H."/>
            <person name="Robinson S.J."/>
            <person name="Kagale S."/>
            <person name="Clarke W.E."/>
            <person name="Town C.D."/>
            <person name="Nixon J."/>
            <person name="Krishnakumar V."/>
            <person name="Bidwell S.L."/>
            <person name="Denoeud F."/>
            <person name="Belcram H."/>
            <person name="Links M.G."/>
            <person name="Just J."/>
            <person name="Clarke C."/>
            <person name="Bender T."/>
            <person name="Huebert T."/>
            <person name="Mason A.S."/>
            <person name="Pires J.C."/>
            <person name="Barker G."/>
            <person name="Moore J."/>
            <person name="Walley P.G."/>
            <person name="Manoli S."/>
            <person name="Batley J."/>
            <person name="Edwards D."/>
            <person name="Nelson M.N."/>
            <person name="Wang X."/>
            <person name="Paterson A.H."/>
            <person name="King G."/>
            <person name="Bancroft I."/>
            <person name="Chalhoub B."/>
            <person name="Sharpe A.G."/>
        </authorList>
    </citation>
    <scope>NUCLEOTIDE SEQUENCE</scope>
    <source>
        <strain evidence="4 5">cv. TO1000</strain>
    </source>
</reference>
<keyword evidence="1" id="KW-0479">Metal-binding</keyword>
<dbReference type="PANTHER" id="PTHR46565">
    <property type="entry name" value="COLD SHOCK DOMAIN PROTEIN 2"/>
    <property type="match status" value="1"/>
</dbReference>
<dbReference type="EnsemblPlants" id="Bo1g050680.1">
    <property type="protein sequence ID" value="Bo1g050680.1"/>
    <property type="gene ID" value="Bo1g050680"/>
</dbReference>
<dbReference type="InterPro" id="IPR036875">
    <property type="entry name" value="Znf_CCHC_sf"/>
</dbReference>
<feature type="signal peptide" evidence="2">
    <location>
        <begin position="1"/>
        <end position="23"/>
    </location>
</feature>
<accession>A0A0D3A718</accession>
<dbReference type="GO" id="GO:0003729">
    <property type="term" value="F:mRNA binding"/>
    <property type="evidence" value="ECO:0007669"/>
    <property type="project" value="EnsemblPlants"/>
</dbReference>
<dbReference type="SUPFAM" id="SSF57756">
    <property type="entry name" value="Retrovirus zinc finger-like domains"/>
    <property type="match status" value="3"/>
</dbReference>